<dbReference type="Proteomes" id="UP000182237">
    <property type="component" value="Chromosome I"/>
</dbReference>
<organism evidence="4 5">
    <name type="scientific">Corynebacterium timonense</name>
    <dbReference type="NCBI Taxonomy" id="441500"/>
    <lineage>
        <taxon>Bacteria</taxon>
        <taxon>Bacillati</taxon>
        <taxon>Actinomycetota</taxon>
        <taxon>Actinomycetes</taxon>
        <taxon>Mycobacteriales</taxon>
        <taxon>Corynebacteriaceae</taxon>
        <taxon>Corynebacterium</taxon>
    </lineage>
</organism>
<sequence>MVRAGPVGNTKGMETTHSTLQELWATRPPRIPEKQGGNAVLAGVCEGIGARYSIDPVLVRLAFVALTLAFGGGIFLYLLFWLNMPLFGTTTSPWRAVNADKSGLNDVEKKQRDTGWALIVGLVLFFPTIAVSDGGWAASALVTLALGMGAIYLLHRSHPVPPEGLLPRPATSASTDTAAPIATATTDAAPGDDTRRIDTTSLTVPAGYEHPAASAATPPSWDPLGAAPQLWHLPDPAPVEGAPSTRKRGNVLRGVLIALVPITVVAIAAAAVGPKIPAVLTENDATRSYVIEDDLADTYDSSVGTARFDMAGLRPLEGERSVSIDHGIGTVTIVPPRDVRVEFACEVGIGTHNCPSVLNDDAEGPTLTLTVDVGIGDITVEGASS</sequence>
<name>A0A1H1SFI3_9CORY</name>
<protein>
    <submittedName>
        <fullName evidence="4">Phage shock protein PspC (Stress-responsive transcriptional regulator)</fullName>
    </submittedName>
</protein>
<feature type="region of interest" description="Disordered" evidence="1">
    <location>
        <begin position="163"/>
        <end position="195"/>
    </location>
</feature>
<accession>A0A1H1SFI3</accession>
<feature type="domain" description="Phage shock protein PspC N-terminal" evidence="3">
    <location>
        <begin position="38"/>
        <end position="85"/>
    </location>
</feature>
<gene>
    <name evidence="4" type="ORF">SAMN04488539_1733</name>
</gene>
<evidence type="ECO:0000259" key="3">
    <source>
        <dbReference type="Pfam" id="PF04024"/>
    </source>
</evidence>
<dbReference type="eggNOG" id="COG1983">
    <property type="taxonomic scope" value="Bacteria"/>
</dbReference>
<feature type="compositionally biased region" description="Low complexity" evidence="1">
    <location>
        <begin position="169"/>
        <end position="191"/>
    </location>
</feature>
<proteinExistence type="predicted"/>
<feature type="transmembrane region" description="Helical" evidence="2">
    <location>
        <begin position="114"/>
        <end position="130"/>
    </location>
</feature>
<feature type="transmembrane region" description="Helical" evidence="2">
    <location>
        <begin position="61"/>
        <end position="82"/>
    </location>
</feature>
<dbReference type="AlphaFoldDB" id="A0A1H1SFI3"/>
<dbReference type="STRING" id="1203190.GCA_000312345_01184"/>
<evidence type="ECO:0000256" key="1">
    <source>
        <dbReference type="SAM" id="MobiDB-lite"/>
    </source>
</evidence>
<evidence type="ECO:0000313" key="5">
    <source>
        <dbReference type="Proteomes" id="UP000182237"/>
    </source>
</evidence>
<reference evidence="4 5" key="1">
    <citation type="submission" date="2016-10" db="EMBL/GenBank/DDBJ databases">
        <authorList>
            <person name="de Groot N.N."/>
        </authorList>
    </citation>
    <scope>NUCLEOTIDE SEQUENCE [LARGE SCALE GENOMIC DNA]</scope>
    <source>
        <strain evidence="4 5">DSM 45434</strain>
    </source>
</reference>
<keyword evidence="5" id="KW-1185">Reference proteome</keyword>
<evidence type="ECO:0000313" key="4">
    <source>
        <dbReference type="EMBL" id="SDS46755.1"/>
    </source>
</evidence>
<evidence type="ECO:0000256" key="2">
    <source>
        <dbReference type="SAM" id="Phobius"/>
    </source>
</evidence>
<keyword evidence="2" id="KW-0812">Transmembrane</keyword>
<dbReference type="Pfam" id="PF04024">
    <property type="entry name" value="PspC"/>
    <property type="match status" value="1"/>
</dbReference>
<keyword evidence="2" id="KW-0472">Membrane</keyword>
<feature type="transmembrane region" description="Helical" evidence="2">
    <location>
        <begin position="251"/>
        <end position="272"/>
    </location>
</feature>
<keyword evidence="2" id="KW-1133">Transmembrane helix</keyword>
<dbReference type="EMBL" id="LT629765">
    <property type="protein sequence ID" value="SDS46755.1"/>
    <property type="molecule type" value="Genomic_DNA"/>
</dbReference>
<feature type="transmembrane region" description="Helical" evidence="2">
    <location>
        <begin position="136"/>
        <end position="154"/>
    </location>
</feature>
<dbReference type="InterPro" id="IPR007168">
    <property type="entry name" value="Phageshock_PspC_N"/>
</dbReference>